<name>A0A7W0ARZ1_STRPO</name>
<protein>
    <submittedName>
        <fullName evidence="2">GNAT family N-acetyltransferase</fullName>
    </submittedName>
</protein>
<evidence type="ECO:0000259" key="1">
    <source>
        <dbReference type="PROSITE" id="PS51186"/>
    </source>
</evidence>
<evidence type="ECO:0000313" key="3">
    <source>
        <dbReference type="Proteomes" id="UP000524462"/>
    </source>
</evidence>
<organism evidence="2 3">
    <name type="scientific">Streptococcus porcinus</name>
    <dbReference type="NCBI Taxonomy" id="1340"/>
    <lineage>
        <taxon>Bacteria</taxon>
        <taxon>Bacillati</taxon>
        <taxon>Bacillota</taxon>
        <taxon>Bacilli</taxon>
        <taxon>Lactobacillales</taxon>
        <taxon>Streptococcaceae</taxon>
        <taxon>Streptococcus</taxon>
    </lineage>
</organism>
<dbReference type="AlphaFoldDB" id="A0A7W0ARZ1"/>
<sequence>MIELLPAKPKEAKEVLLLQQLAFQPLLDKYQDFKTNPAMEDLEKIIKKLSQKETFFYYIKKDNITLGMIRVVDFSNEQPKRVAPVFILPTYRNQGFAQKAFRLIEERHGSDNWQLSTIKEEKRNCYLYEKLGYQQTGSEIRINEKMTIIYYAK</sequence>
<dbReference type="RefSeq" id="WP_181459845.1">
    <property type="nucleotide sequence ID" value="NZ_JACEGE010000009.1"/>
</dbReference>
<proteinExistence type="predicted"/>
<dbReference type="InterPro" id="IPR016181">
    <property type="entry name" value="Acyl_CoA_acyltransferase"/>
</dbReference>
<dbReference type="Proteomes" id="UP000524462">
    <property type="component" value="Unassembled WGS sequence"/>
</dbReference>
<dbReference type="GO" id="GO:0016747">
    <property type="term" value="F:acyltransferase activity, transferring groups other than amino-acyl groups"/>
    <property type="evidence" value="ECO:0007669"/>
    <property type="project" value="InterPro"/>
</dbReference>
<dbReference type="SUPFAM" id="SSF55729">
    <property type="entry name" value="Acyl-CoA N-acyltransferases (Nat)"/>
    <property type="match status" value="1"/>
</dbReference>
<accession>A0A7W0ARZ1</accession>
<keyword evidence="2" id="KW-0808">Transferase</keyword>
<reference evidence="2 3" key="1">
    <citation type="submission" date="2020-07" db="EMBL/GenBank/DDBJ databases">
        <title>Molecular and genomic characterization of Streptococcus porcinus isolated from diseased swine in Brazil.</title>
        <authorList>
            <person name="Moreno L.Z."/>
            <person name="Matajira C.E.C."/>
            <person name="Poor A.P."/>
            <person name="Dutra M.C."/>
            <person name="Moreno A.M."/>
        </authorList>
    </citation>
    <scope>NUCLEOTIDE SEQUENCE [LARGE SCALE GENOMIC DNA]</scope>
    <source>
        <strain evidence="2 3">SP0816-2</strain>
    </source>
</reference>
<gene>
    <name evidence="2" type="ORF">H1B29_03710</name>
</gene>
<comment type="caution">
    <text evidence="2">The sequence shown here is derived from an EMBL/GenBank/DDBJ whole genome shotgun (WGS) entry which is preliminary data.</text>
</comment>
<dbReference type="Gene3D" id="3.40.630.30">
    <property type="match status" value="1"/>
</dbReference>
<dbReference type="PROSITE" id="PS51186">
    <property type="entry name" value="GNAT"/>
    <property type="match status" value="1"/>
</dbReference>
<dbReference type="EMBL" id="JACEGE010000009">
    <property type="protein sequence ID" value="MBA2795591.1"/>
    <property type="molecule type" value="Genomic_DNA"/>
</dbReference>
<evidence type="ECO:0000313" key="2">
    <source>
        <dbReference type="EMBL" id="MBA2795591.1"/>
    </source>
</evidence>
<dbReference type="Pfam" id="PF13673">
    <property type="entry name" value="Acetyltransf_10"/>
    <property type="match status" value="1"/>
</dbReference>
<dbReference type="InterPro" id="IPR000182">
    <property type="entry name" value="GNAT_dom"/>
</dbReference>
<dbReference type="CDD" id="cd04301">
    <property type="entry name" value="NAT_SF"/>
    <property type="match status" value="1"/>
</dbReference>
<feature type="domain" description="N-acetyltransferase" evidence="1">
    <location>
        <begin position="2"/>
        <end position="153"/>
    </location>
</feature>